<evidence type="ECO:0000313" key="1">
    <source>
        <dbReference type="EMBL" id="MFD0785389.1"/>
    </source>
</evidence>
<gene>
    <name evidence="1" type="ORF">ACFQZ8_15890</name>
</gene>
<proteinExistence type="predicted"/>
<evidence type="ECO:0000313" key="2">
    <source>
        <dbReference type="Proteomes" id="UP001597053"/>
    </source>
</evidence>
<accession>A0ABW3A4B5</accession>
<dbReference type="Gene3D" id="3.30.70.640">
    <property type="entry name" value="Molybdopterin cofactor biosynthesis C (MoaC) domain"/>
    <property type="match status" value="1"/>
</dbReference>
<comment type="caution">
    <text evidence="1">The sequence shown here is derived from an EMBL/GenBank/DDBJ whole genome shotgun (WGS) entry which is preliminary data.</text>
</comment>
<sequence>MTESAQLTHVDAAGAAHMVDVSAKAVTGRSA</sequence>
<protein>
    <submittedName>
        <fullName evidence="1">Cyclic pyranopterin monophosphate synthase MoaC</fullName>
    </submittedName>
</protein>
<dbReference type="EMBL" id="JBHTHM010000799">
    <property type="protein sequence ID" value="MFD0785389.1"/>
    <property type="molecule type" value="Genomic_DNA"/>
</dbReference>
<keyword evidence="2" id="KW-1185">Reference proteome</keyword>
<dbReference type="InterPro" id="IPR036522">
    <property type="entry name" value="MoaC_sf"/>
</dbReference>
<name>A0ABW3A4B5_9ACTN</name>
<reference evidence="2" key="1">
    <citation type="journal article" date="2019" name="Int. J. Syst. Evol. Microbiol.">
        <title>The Global Catalogue of Microorganisms (GCM) 10K type strain sequencing project: providing services to taxonomists for standard genome sequencing and annotation.</title>
        <authorList>
            <consortium name="The Broad Institute Genomics Platform"/>
            <consortium name="The Broad Institute Genome Sequencing Center for Infectious Disease"/>
            <person name="Wu L."/>
            <person name="Ma J."/>
        </authorList>
    </citation>
    <scope>NUCLEOTIDE SEQUENCE [LARGE SCALE GENOMIC DNA]</scope>
    <source>
        <strain evidence="2">JCM 32148</strain>
    </source>
</reference>
<organism evidence="1 2">
    <name type="scientific">Micromonospora azadirachtae</name>
    <dbReference type="NCBI Taxonomy" id="1970735"/>
    <lineage>
        <taxon>Bacteria</taxon>
        <taxon>Bacillati</taxon>
        <taxon>Actinomycetota</taxon>
        <taxon>Actinomycetes</taxon>
        <taxon>Micromonosporales</taxon>
        <taxon>Micromonosporaceae</taxon>
        <taxon>Micromonospora</taxon>
    </lineage>
</organism>
<dbReference type="Proteomes" id="UP001597053">
    <property type="component" value="Unassembled WGS sequence"/>
</dbReference>
<feature type="non-terminal residue" evidence="1">
    <location>
        <position position="31"/>
    </location>
</feature>